<proteinExistence type="predicted"/>
<name>A0A1M6TGP8_PARC5</name>
<dbReference type="Proteomes" id="UP000184465">
    <property type="component" value="Unassembled WGS sequence"/>
</dbReference>
<protein>
    <recommendedName>
        <fullName evidence="3">PH domain-containing protein</fullName>
    </recommendedName>
</protein>
<keyword evidence="2" id="KW-1185">Reference proteome</keyword>
<dbReference type="EMBL" id="FRAG01000091">
    <property type="protein sequence ID" value="SHK56074.1"/>
    <property type="molecule type" value="Genomic_DNA"/>
</dbReference>
<dbReference type="STRING" id="1121301.SAMN02745912_03680"/>
<evidence type="ECO:0000313" key="1">
    <source>
        <dbReference type="EMBL" id="SHK56074.1"/>
    </source>
</evidence>
<reference evidence="1 2" key="1">
    <citation type="submission" date="2016-11" db="EMBL/GenBank/DDBJ databases">
        <authorList>
            <person name="Jaros S."/>
            <person name="Januszkiewicz K."/>
            <person name="Wedrychowicz H."/>
        </authorList>
    </citation>
    <scope>NUCLEOTIDE SEQUENCE [LARGE SCALE GENOMIC DNA]</scope>
    <source>
        <strain evidence="1 2">DSM 15212</strain>
    </source>
</reference>
<organism evidence="1 2">
    <name type="scientific">Paramaledivibacter caminithermalis (strain DSM 15212 / CIP 107654 / DViRD3)</name>
    <name type="common">Clostridium caminithermale</name>
    <dbReference type="NCBI Taxonomy" id="1121301"/>
    <lineage>
        <taxon>Bacteria</taxon>
        <taxon>Bacillati</taxon>
        <taxon>Bacillota</taxon>
        <taxon>Clostridia</taxon>
        <taxon>Peptostreptococcales</taxon>
        <taxon>Caminicellaceae</taxon>
        <taxon>Paramaledivibacter</taxon>
    </lineage>
</organism>
<sequence>MHKKRGESRQLRLTLSCLKKMKDNCNEIIKSIIPKFFEVSFYNLKYYDLIITNKRLIFVWMGESYKNWMLRTEIGMNKRKDIVSCDINRILINEKNIVLDFEDIEAIKFHKRTFLKNVKLYIKTIGREYRFYSRDTKADLRESIKSLEKSLFNDKSYLQDLKGGN</sequence>
<accession>A0A1M6TGP8</accession>
<gene>
    <name evidence="1" type="ORF">SAMN02745912_03680</name>
</gene>
<evidence type="ECO:0000313" key="2">
    <source>
        <dbReference type="Proteomes" id="UP000184465"/>
    </source>
</evidence>
<dbReference type="AlphaFoldDB" id="A0A1M6TGP8"/>
<evidence type="ECO:0008006" key="3">
    <source>
        <dbReference type="Google" id="ProtNLM"/>
    </source>
</evidence>